<dbReference type="FunFam" id="3.40.50.920:FF:000002">
    <property type="entry name" value="1-deoxy-D-xylulose-5-phosphate synthase"/>
    <property type="match status" value="1"/>
</dbReference>
<keyword evidence="5 11" id="KW-0479">Metal-binding</keyword>
<keyword evidence="8 11" id="KW-0786">Thiamine pyrophosphate</keyword>
<evidence type="ECO:0000313" key="13">
    <source>
        <dbReference type="EMBL" id="TET63980.1"/>
    </source>
</evidence>
<dbReference type="InterPro" id="IPR009014">
    <property type="entry name" value="Transketo_C/PFOR_II"/>
</dbReference>
<comment type="function">
    <text evidence="10 11">Catalyzes the acyloin condensation reaction between C atoms 2 and 3 of pyruvate and glyceraldehyde 3-phosphate to yield 1-deoxy-D-xylulose-5-phosphate (DXP).</text>
</comment>
<organism evidence="13 14">
    <name type="scientific">Aerophobetes bacterium</name>
    <dbReference type="NCBI Taxonomy" id="2030807"/>
    <lineage>
        <taxon>Bacteria</taxon>
        <taxon>Candidatus Aerophobota</taxon>
    </lineage>
</organism>
<dbReference type="PANTHER" id="PTHR43322:SF5">
    <property type="entry name" value="1-DEOXY-D-XYLULOSE-5-PHOSPHATE SYNTHASE, CHLOROPLASTIC"/>
    <property type="match status" value="1"/>
</dbReference>
<dbReference type="Pfam" id="PF02779">
    <property type="entry name" value="Transket_pyr"/>
    <property type="match status" value="1"/>
</dbReference>
<accession>A0A523WAC9</accession>
<dbReference type="InterPro" id="IPR033248">
    <property type="entry name" value="Transketolase_C"/>
</dbReference>
<dbReference type="InterPro" id="IPR005475">
    <property type="entry name" value="Transketolase-like_Pyr-bd"/>
</dbReference>
<dbReference type="NCBIfam" id="NF003933">
    <property type="entry name" value="PRK05444.2-2"/>
    <property type="match status" value="1"/>
</dbReference>
<comment type="similarity">
    <text evidence="2 11">Belongs to the transketolase family. DXPS subfamily.</text>
</comment>
<comment type="catalytic activity">
    <reaction evidence="11">
        <text>D-glyceraldehyde 3-phosphate + pyruvate + H(+) = 1-deoxy-D-xylulose 5-phosphate + CO2</text>
        <dbReference type="Rhea" id="RHEA:12605"/>
        <dbReference type="ChEBI" id="CHEBI:15361"/>
        <dbReference type="ChEBI" id="CHEBI:15378"/>
        <dbReference type="ChEBI" id="CHEBI:16526"/>
        <dbReference type="ChEBI" id="CHEBI:57792"/>
        <dbReference type="ChEBI" id="CHEBI:59776"/>
        <dbReference type="EC" id="2.2.1.7"/>
    </reaction>
</comment>
<dbReference type="Proteomes" id="UP000319130">
    <property type="component" value="Unassembled WGS sequence"/>
</dbReference>
<dbReference type="GO" id="GO:0005829">
    <property type="term" value="C:cytosol"/>
    <property type="evidence" value="ECO:0007669"/>
    <property type="project" value="TreeGrafter"/>
</dbReference>
<sequence length="628" mass="69726">MQRILERIKGPEDLEPLSLEELGVLASEIRELIIRTVARQGGHLSSNLGVVELTIALHRVFDSPKDKIIWDVGHQCYTHKILTGRRGKFSTLRKKGGISGFPRREEEAHDAFNTGHSSTSISAGLGMACARDLKGESYRVVAVIGDGALTSGMAYEALNNAGSLKKDLIVVLNDNEMSVSFSVGALSMYLNRLRTNPEYNRLRQEVRHLVQLTPFLKREGMELIERMERRLKGLVLPGAFFEELGFRYFGVVDGHSFRDLIEILEGVRNLRGPVLVHAVTKKGKGYRFSEENPCFYHSSPPFHLTTGRPKRREGISWSSVFGESLLKLADKNRNIVAVTAAMSEGTKLSEFREKFPERFFDTGIAESHAVTFAAGMALRGYKPVVAVYSTFLQRAYDQILHDVALQDIPIVLVLDRAGIVGADGPTHQGIFDIAYLRHLPNLILMVPHDTRELQDMLYTAVKTDHPVAIRYPKGPCPGQPGGKFRRLAIGKGQILREGKDVVIFALGSMVLPAEGACRNLAKKKVSPILVNPRFAKPLDEDLIVRLARKAGKILTVEEGVLKGGFGSAVLELLQDRGVDDCRVKRLGLPEKFLEQGKRGELLSMYGLSREGIVKAIDELMRDQKCLEG</sequence>
<comment type="pathway">
    <text evidence="1 11">Metabolic intermediate biosynthesis; 1-deoxy-D-xylulose 5-phosphate biosynthesis; 1-deoxy-D-xylulose 5-phosphate from D-glyceraldehyde 3-phosphate and pyruvate: step 1/1.</text>
</comment>
<dbReference type="InterPro" id="IPR020826">
    <property type="entry name" value="Transketolase_BS"/>
</dbReference>
<dbReference type="GO" id="GO:0009228">
    <property type="term" value="P:thiamine biosynthetic process"/>
    <property type="evidence" value="ECO:0007669"/>
    <property type="project" value="UniProtKB-UniRule"/>
</dbReference>
<dbReference type="HAMAP" id="MF_00315">
    <property type="entry name" value="DXP_synth"/>
    <property type="match status" value="1"/>
</dbReference>
<dbReference type="SUPFAM" id="SSF52922">
    <property type="entry name" value="TK C-terminal domain-like"/>
    <property type="match status" value="1"/>
</dbReference>
<feature type="binding site" evidence="11">
    <location>
        <position position="146"/>
    </location>
    <ligand>
        <name>Mg(2+)</name>
        <dbReference type="ChEBI" id="CHEBI:18420"/>
    </ligand>
</feature>
<dbReference type="GO" id="GO:0030976">
    <property type="term" value="F:thiamine pyrophosphate binding"/>
    <property type="evidence" value="ECO:0007669"/>
    <property type="project" value="UniProtKB-UniRule"/>
</dbReference>
<comment type="caution">
    <text evidence="13">The sequence shown here is derived from an EMBL/GenBank/DDBJ whole genome shotgun (WGS) entry which is preliminary data.</text>
</comment>
<evidence type="ECO:0000256" key="11">
    <source>
        <dbReference type="HAMAP-Rule" id="MF_00315"/>
    </source>
</evidence>
<comment type="cofactor">
    <cofactor evidence="11">
        <name>Mg(2+)</name>
        <dbReference type="ChEBI" id="CHEBI:18420"/>
    </cofactor>
    <text evidence="11">Binds 1 Mg(2+) ion per subunit.</text>
</comment>
<dbReference type="Gene3D" id="3.40.50.920">
    <property type="match status" value="1"/>
</dbReference>
<comment type="subunit">
    <text evidence="3 11">Homodimer.</text>
</comment>
<dbReference type="EMBL" id="SOIZ01000074">
    <property type="protein sequence ID" value="TET63980.1"/>
    <property type="molecule type" value="Genomic_DNA"/>
</dbReference>
<keyword evidence="6 11" id="KW-0460">Magnesium</keyword>
<dbReference type="CDD" id="cd07033">
    <property type="entry name" value="TPP_PYR_DXS_TK_like"/>
    <property type="match status" value="1"/>
</dbReference>
<reference evidence="13 14" key="1">
    <citation type="submission" date="2019-03" db="EMBL/GenBank/DDBJ databases">
        <title>Metabolic potential of uncultured bacteria and archaea associated with petroleum seepage in deep-sea sediments.</title>
        <authorList>
            <person name="Dong X."/>
            <person name="Hubert C."/>
        </authorList>
    </citation>
    <scope>NUCLEOTIDE SEQUENCE [LARGE SCALE GENOMIC DNA]</scope>
    <source>
        <strain evidence="13">E29_bin52</strain>
    </source>
</reference>
<dbReference type="InterPro" id="IPR005477">
    <property type="entry name" value="Dxylulose-5-P_synthase"/>
</dbReference>
<dbReference type="CDD" id="cd02007">
    <property type="entry name" value="TPP_DXS"/>
    <property type="match status" value="1"/>
</dbReference>
<evidence type="ECO:0000256" key="2">
    <source>
        <dbReference type="ARBA" id="ARBA00011081"/>
    </source>
</evidence>
<dbReference type="GO" id="GO:0008661">
    <property type="term" value="F:1-deoxy-D-xylulose-5-phosphate synthase activity"/>
    <property type="evidence" value="ECO:0007669"/>
    <property type="project" value="UniProtKB-UniRule"/>
</dbReference>
<feature type="binding site" evidence="11">
    <location>
        <position position="74"/>
    </location>
    <ligand>
        <name>thiamine diphosphate</name>
        <dbReference type="ChEBI" id="CHEBI:58937"/>
    </ligand>
</feature>
<keyword evidence="4 11" id="KW-0808">Transferase</keyword>
<feature type="binding site" evidence="11">
    <location>
        <begin position="147"/>
        <end position="148"/>
    </location>
    <ligand>
        <name>thiamine diphosphate</name>
        <dbReference type="ChEBI" id="CHEBI:58937"/>
    </ligand>
</feature>
<dbReference type="UniPathway" id="UPA00064">
    <property type="reaction ID" value="UER00091"/>
</dbReference>
<dbReference type="Gene3D" id="3.40.50.970">
    <property type="match status" value="2"/>
</dbReference>
<keyword evidence="9 11" id="KW-0414">Isoprene biosynthesis</keyword>
<feature type="binding site" evidence="11">
    <location>
        <position position="175"/>
    </location>
    <ligand>
        <name>Mg(2+)</name>
        <dbReference type="ChEBI" id="CHEBI:18420"/>
    </ligand>
</feature>
<keyword evidence="7 11" id="KW-0784">Thiamine biosynthesis</keyword>
<feature type="binding site" evidence="11">
    <location>
        <position position="366"/>
    </location>
    <ligand>
        <name>thiamine diphosphate</name>
        <dbReference type="ChEBI" id="CHEBI:58937"/>
    </ligand>
</feature>
<dbReference type="SUPFAM" id="SSF52518">
    <property type="entry name" value="Thiamin diphosphate-binding fold (THDP-binding)"/>
    <property type="match status" value="2"/>
</dbReference>
<evidence type="ECO:0000256" key="7">
    <source>
        <dbReference type="ARBA" id="ARBA00022977"/>
    </source>
</evidence>
<dbReference type="GO" id="GO:0016114">
    <property type="term" value="P:terpenoid biosynthetic process"/>
    <property type="evidence" value="ECO:0007669"/>
    <property type="project" value="UniProtKB-UniRule"/>
</dbReference>
<evidence type="ECO:0000256" key="4">
    <source>
        <dbReference type="ARBA" id="ARBA00022679"/>
    </source>
</evidence>
<name>A0A523WAC9_UNCAE</name>
<dbReference type="GO" id="GO:0000287">
    <property type="term" value="F:magnesium ion binding"/>
    <property type="evidence" value="ECO:0007669"/>
    <property type="project" value="UniProtKB-UniRule"/>
</dbReference>
<dbReference type="AlphaFoldDB" id="A0A523WAC9"/>
<evidence type="ECO:0000256" key="10">
    <source>
        <dbReference type="ARBA" id="ARBA00055605"/>
    </source>
</evidence>
<evidence type="ECO:0000256" key="3">
    <source>
        <dbReference type="ARBA" id="ARBA00011738"/>
    </source>
</evidence>
<evidence type="ECO:0000256" key="5">
    <source>
        <dbReference type="ARBA" id="ARBA00022723"/>
    </source>
</evidence>
<dbReference type="Pfam" id="PF13292">
    <property type="entry name" value="DXP_synthase_N"/>
    <property type="match status" value="1"/>
</dbReference>
<feature type="binding site" evidence="11">
    <location>
        <position position="286"/>
    </location>
    <ligand>
        <name>thiamine diphosphate</name>
        <dbReference type="ChEBI" id="CHEBI:58937"/>
    </ligand>
</feature>
<feature type="binding site" evidence="11">
    <location>
        <position position="175"/>
    </location>
    <ligand>
        <name>thiamine diphosphate</name>
        <dbReference type="ChEBI" id="CHEBI:58937"/>
    </ligand>
</feature>
<gene>
    <name evidence="11 13" type="primary">dxs</name>
    <name evidence="13" type="ORF">E3J48_01710</name>
</gene>
<dbReference type="EC" id="2.2.1.7" evidence="11"/>
<dbReference type="PANTHER" id="PTHR43322">
    <property type="entry name" value="1-D-DEOXYXYLULOSE 5-PHOSPHATE SYNTHASE-RELATED"/>
    <property type="match status" value="1"/>
</dbReference>
<evidence type="ECO:0000313" key="14">
    <source>
        <dbReference type="Proteomes" id="UP000319130"/>
    </source>
</evidence>
<evidence type="ECO:0000256" key="6">
    <source>
        <dbReference type="ARBA" id="ARBA00022842"/>
    </source>
</evidence>
<feature type="binding site" evidence="11">
    <location>
        <begin position="115"/>
        <end position="117"/>
    </location>
    <ligand>
        <name>thiamine diphosphate</name>
        <dbReference type="ChEBI" id="CHEBI:58937"/>
    </ligand>
</feature>
<evidence type="ECO:0000256" key="1">
    <source>
        <dbReference type="ARBA" id="ARBA00004980"/>
    </source>
</evidence>
<dbReference type="PROSITE" id="PS00802">
    <property type="entry name" value="TRANSKETOLASE_2"/>
    <property type="match status" value="1"/>
</dbReference>
<dbReference type="NCBIfam" id="TIGR00204">
    <property type="entry name" value="dxs"/>
    <property type="match status" value="1"/>
</dbReference>
<proteinExistence type="inferred from homology"/>
<dbReference type="InterPro" id="IPR029061">
    <property type="entry name" value="THDP-binding"/>
</dbReference>
<feature type="domain" description="Transketolase-like pyrimidine-binding" evidence="12">
    <location>
        <begin position="315"/>
        <end position="479"/>
    </location>
</feature>
<comment type="cofactor">
    <cofactor evidence="11">
        <name>thiamine diphosphate</name>
        <dbReference type="ChEBI" id="CHEBI:58937"/>
    </cofactor>
    <text evidence="11">Binds 1 thiamine pyrophosphate per subunit.</text>
</comment>
<dbReference type="Pfam" id="PF02780">
    <property type="entry name" value="Transketolase_C"/>
    <property type="match status" value="1"/>
</dbReference>
<dbReference type="FunFam" id="3.40.50.970:FF:000005">
    <property type="entry name" value="1-deoxy-D-xylulose-5-phosphate synthase"/>
    <property type="match status" value="1"/>
</dbReference>
<protein>
    <recommendedName>
        <fullName evidence="11">1-deoxy-D-xylulose-5-phosphate synthase</fullName>
        <ecNumber evidence="11">2.2.1.7</ecNumber>
    </recommendedName>
    <alternativeName>
        <fullName evidence="11">1-deoxyxylulose-5-phosphate synthase</fullName>
        <shortName evidence="11">DXP synthase</shortName>
        <shortName evidence="11">DXPS</shortName>
    </alternativeName>
</protein>
<dbReference type="SMART" id="SM00861">
    <property type="entry name" value="Transket_pyr"/>
    <property type="match status" value="1"/>
</dbReference>
<evidence type="ECO:0000259" key="12">
    <source>
        <dbReference type="SMART" id="SM00861"/>
    </source>
</evidence>
<evidence type="ECO:0000256" key="9">
    <source>
        <dbReference type="ARBA" id="ARBA00023229"/>
    </source>
</evidence>
<evidence type="ECO:0000256" key="8">
    <source>
        <dbReference type="ARBA" id="ARBA00023052"/>
    </source>
</evidence>
<dbReference type="GO" id="GO:0019288">
    <property type="term" value="P:isopentenyl diphosphate biosynthetic process, methylerythritol 4-phosphate pathway"/>
    <property type="evidence" value="ECO:0007669"/>
    <property type="project" value="TreeGrafter"/>
</dbReference>